<evidence type="ECO:0000256" key="5">
    <source>
        <dbReference type="ARBA" id="ARBA00022917"/>
    </source>
</evidence>
<name>A0A1F5KM18_9BACT</name>
<comment type="caution">
    <text evidence="10">The sequence shown here is derived from an EMBL/GenBank/DDBJ whole genome shotgun (WGS) entry which is preliminary data.</text>
</comment>
<proteinExistence type="inferred from homology"/>
<evidence type="ECO:0000256" key="1">
    <source>
        <dbReference type="ARBA" id="ARBA00013160"/>
    </source>
</evidence>
<dbReference type="NCBIfam" id="NF006330">
    <property type="entry name" value="PRK08560.1"/>
    <property type="match status" value="1"/>
</dbReference>
<accession>A0A1F5KM18</accession>
<dbReference type="EMBL" id="MFDM01000031">
    <property type="protein sequence ID" value="OGE41976.1"/>
    <property type="molecule type" value="Genomic_DNA"/>
</dbReference>
<dbReference type="GO" id="GO:0006437">
    <property type="term" value="P:tyrosyl-tRNA aminoacylation"/>
    <property type="evidence" value="ECO:0007669"/>
    <property type="project" value="UniProtKB-UniRule"/>
</dbReference>
<dbReference type="Gene3D" id="3.40.50.620">
    <property type="entry name" value="HUPs"/>
    <property type="match status" value="2"/>
</dbReference>
<dbReference type="InterPro" id="IPR023617">
    <property type="entry name" value="Tyr-tRNA-ligase_arc/euk-type"/>
</dbReference>
<keyword evidence="3 9" id="KW-0547">Nucleotide-binding</keyword>
<evidence type="ECO:0000256" key="9">
    <source>
        <dbReference type="RuleBase" id="RU363036"/>
    </source>
</evidence>
<dbReference type="GO" id="GO:0004831">
    <property type="term" value="F:tyrosine-tRNA ligase activity"/>
    <property type="evidence" value="ECO:0007669"/>
    <property type="project" value="UniProtKB-UniRule"/>
</dbReference>
<dbReference type="AlphaFoldDB" id="A0A1F5KM18"/>
<dbReference type="InterPro" id="IPR050489">
    <property type="entry name" value="Tyr-tRNA_synthase"/>
</dbReference>
<reference evidence="10 11" key="1">
    <citation type="journal article" date="2016" name="Nat. Commun.">
        <title>Thousands of microbial genomes shed light on interconnected biogeochemical processes in an aquifer system.</title>
        <authorList>
            <person name="Anantharaman K."/>
            <person name="Brown C.T."/>
            <person name="Hug L.A."/>
            <person name="Sharon I."/>
            <person name="Castelle C.J."/>
            <person name="Probst A.J."/>
            <person name="Thomas B.C."/>
            <person name="Singh A."/>
            <person name="Wilkins M.J."/>
            <person name="Karaoz U."/>
            <person name="Brodie E.L."/>
            <person name="Williams K.H."/>
            <person name="Hubbard S.S."/>
            <person name="Banfield J.F."/>
        </authorList>
    </citation>
    <scope>NUCLEOTIDE SEQUENCE [LARGE SCALE GENOMIC DNA]</scope>
</reference>
<organism evidence="10 11">
    <name type="scientific">Candidatus Daviesbacteria bacterium RIFCSPLOWO2_01_FULL_39_12</name>
    <dbReference type="NCBI Taxonomy" id="1797785"/>
    <lineage>
        <taxon>Bacteria</taxon>
        <taxon>Candidatus Daviesiibacteriota</taxon>
    </lineage>
</organism>
<keyword evidence="2 9" id="KW-0436">Ligase</keyword>
<protein>
    <recommendedName>
        <fullName evidence="1 8">Tyrosine--tRNA ligase</fullName>
        <ecNumber evidence="1 8">6.1.1.1</ecNumber>
    </recommendedName>
</protein>
<dbReference type="PIRSF" id="PIRSF006588">
    <property type="entry name" value="TyrRS_arch_euk"/>
    <property type="match status" value="1"/>
</dbReference>
<dbReference type="InterPro" id="IPR002307">
    <property type="entry name" value="Tyr-tRNA-ligase"/>
</dbReference>
<evidence type="ECO:0000313" key="11">
    <source>
        <dbReference type="Proteomes" id="UP000178565"/>
    </source>
</evidence>
<dbReference type="Proteomes" id="UP000178565">
    <property type="component" value="Unassembled WGS sequence"/>
</dbReference>
<dbReference type="SUPFAM" id="SSF52374">
    <property type="entry name" value="Nucleotidylyl transferase"/>
    <property type="match status" value="1"/>
</dbReference>
<keyword evidence="4 9" id="KW-0067">ATP-binding</keyword>
<dbReference type="STRING" id="1797785.A3B45_02010"/>
<dbReference type="GO" id="GO:0005524">
    <property type="term" value="F:ATP binding"/>
    <property type="evidence" value="ECO:0007669"/>
    <property type="project" value="UniProtKB-KW"/>
</dbReference>
<comment type="similarity">
    <text evidence="9">Belongs to the class-I aminoacyl-tRNA synthetase family.</text>
</comment>
<dbReference type="InterPro" id="IPR002305">
    <property type="entry name" value="aa-tRNA-synth_Ic"/>
</dbReference>
<dbReference type="NCBIfam" id="TIGR00234">
    <property type="entry name" value="tyrS"/>
    <property type="match status" value="1"/>
</dbReference>
<evidence type="ECO:0000313" key="10">
    <source>
        <dbReference type="EMBL" id="OGE41976.1"/>
    </source>
</evidence>
<evidence type="ECO:0000256" key="6">
    <source>
        <dbReference type="ARBA" id="ARBA00023146"/>
    </source>
</evidence>
<dbReference type="PANTHER" id="PTHR46264:SF4">
    <property type="entry name" value="TYROSINE--TRNA LIGASE, CYTOPLASMIC"/>
    <property type="match status" value="1"/>
</dbReference>
<evidence type="ECO:0000256" key="2">
    <source>
        <dbReference type="ARBA" id="ARBA00022598"/>
    </source>
</evidence>
<dbReference type="EC" id="6.1.1.1" evidence="1 8"/>
<dbReference type="InterPro" id="IPR014729">
    <property type="entry name" value="Rossmann-like_a/b/a_fold"/>
</dbReference>
<evidence type="ECO:0000256" key="7">
    <source>
        <dbReference type="ARBA" id="ARBA00048248"/>
    </source>
</evidence>
<dbReference type="Pfam" id="PF00579">
    <property type="entry name" value="tRNA-synt_1b"/>
    <property type="match status" value="1"/>
</dbReference>
<keyword evidence="5 9" id="KW-0648">Protein biosynthesis</keyword>
<evidence type="ECO:0000256" key="8">
    <source>
        <dbReference type="NCBIfam" id="TIGR00234"/>
    </source>
</evidence>
<evidence type="ECO:0000256" key="4">
    <source>
        <dbReference type="ARBA" id="ARBA00022840"/>
    </source>
</evidence>
<comment type="catalytic activity">
    <reaction evidence="7">
        <text>tRNA(Tyr) + L-tyrosine + ATP = L-tyrosyl-tRNA(Tyr) + AMP + diphosphate + H(+)</text>
        <dbReference type="Rhea" id="RHEA:10220"/>
        <dbReference type="Rhea" id="RHEA-COMP:9706"/>
        <dbReference type="Rhea" id="RHEA-COMP:9707"/>
        <dbReference type="ChEBI" id="CHEBI:15378"/>
        <dbReference type="ChEBI" id="CHEBI:30616"/>
        <dbReference type="ChEBI" id="CHEBI:33019"/>
        <dbReference type="ChEBI" id="CHEBI:58315"/>
        <dbReference type="ChEBI" id="CHEBI:78442"/>
        <dbReference type="ChEBI" id="CHEBI:78536"/>
        <dbReference type="ChEBI" id="CHEBI:456215"/>
        <dbReference type="EC" id="6.1.1.1"/>
    </reaction>
</comment>
<evidence type="ECO:0000256" key="3">
    <source>
        <dbReference type="ARBA" id="ARBA00022741"/>
    </source>
</evidence>
<dbReference type="GO" id="GO:0005737">
    <property type="term" value="C:cytoplasm"/>
    <property type="evidence" value="ECO:0007669"/>
    <property type="project" value="UniProtKB-UniRule"/>
</dbReference>
<keyword evidence="6 9" id="KW-0030">Aminoacyl-tRNA synthetase</keyword>
<gene>
    <name evidence="10" type="ORF">A3B45_02010</name>
</gene>
<dbReference type="PANTHER" id="PTHR46264">
    <property type="entry name" value="TYROSINE-TRNA LIGASE"/>
    <property type="match status" value="1"/>
</dbReference>
<sequence length="379" mass="42647">MTNDEKFKLITRNLEEVLTEEELKQLIESGTPLKHYIGFEISGKVHLGTGLATLLKVKDLHDAGAETVIWLADWHGWINNKLDGTLETAKKMAREYFAEAMKAAYLCIGGDPDTLIFKQGSELYTQRSEFWATMIEVAKATTISRMIRSTTIMGRMAGDSSPSANLIYPAMQAADIFALGVNIAHAGTDQRNVHVVARDSAKEVGYPKPIAIHHHLLQGLLRPDIQKADKEAIKIALKMSKSKPDSAVFIHDSPDEIKRKVNNAFCPEGEVEFNPILDWTKYLIFYNRSGSSSTKVAPEPRLHLNQGVTLTIKRDPKWGGNLEYADYTDLEKDYVDKKLHPQDLKNAVSEWLIKKLEPARIYFEDPKRKKALEEISALT</sequence>